<evidence type="ECO:0008006" key="4">
    <source>
        <dbReference type="Google" id="ProtNLM"/>
    </source>
</evidence>
<name>A0A8K0G6H6_IGNLU</name>
<proteinExistence type="predicted"/>
<dbReference type="EMBL" id="VTPC01082329">
    <property type="protein sequence ID" value="KAF2887671.1"/>
    <property type="molecule type" value="Genomic_DNA"/>
</dbReference>
<dbReference type="AlphaFoldDB" id="A0A8K0G6H6"/>
<sequence>MSDSDSDIISNVSSSSSESAESSSDEDFGFLYERERPKNENFFEETVPQYREEFLEHFKINRHSAEALADQFENSELLKQKFRQLYHVKLRSITDTVHLIRACCVLHNLALQDEFHLQDPGEGNVELPLQLKVIEHDGDKRDDRTGQQCRNEVVQMLPY</sequence>
<reference evidence="2" key="1">
    <citation type="submission" date="2019-08" db="EMBL/GenBank/DDBJ databases">
        <title>The genome of the North American firefly Photinus pyralis.</title>
        <authorList>
            <consortium name="Photinus pyralis genome working group"/>
            <person name="Fallon T.R."/>
            <person name="Sander Lower S.E."/>
            <person name="Weng J.-K."/>
        </authorList>
    </citation>
    <scope>NUCLEOTIDE SEQUENCE</scope>
    <source>
        <strain evidence="2">TRF0915ILg1</strain>
        <tissue evidence="2">Whole body</tissue>
    </source>
</reference>
<gene>
    <name evidence="2" type="ORF">ILUMI_18503</name>
</gene>
<dbReference type="OrthoDB" id="6774787at2759"/>
<feature type="compositionally biased region" description="Low complexity" evidence="1">
    <location>
        <begin position="7"/>
        <end position="22"/>
    </location>
</feature>
<comment type="caution">
    <text evidence="2">The sequence shown here is derived from an EMBL/GenBank/DDBJ whole genome shotgun (WGS) entry which is preliminary data.</text>
</comment>
<keyword evidence="3" id="KW-1185">Reference proteome</keyword>
<dbReference type="Proteomes" id="UP000801492">
    <property type="component" value="Unassembled WGS sequence"/>
</dbReference>
<organism evidence="2 3">
    <name type="scientific">Ignelater luminosus</name>
    <name type="common">Cucubano</name>
    <name type="synonym">Pyrophorus luminosus</name>
    <dbReference type="NCBI Taxonomy" id="2038154"/>
    <lineage>
        <taxon>Eukaryota</taxon>
        <taxon>Metazoa</taxon>
        <taxon>Ecdysozoa</taxon>
        <taxon>Arthropoda</taxon>
        <taxon>Hexapoda</taxon>
        <taxon>Insecta</taxon>
        <taxon>Pterygota</taxon>
        <taxon>Neoptera</taxon>
        <taxon>Endopterygota</taxon>
        <taxon>Coleoptera</taxon>
        <taxon>Polyphaga</taxon>
        <taxon>Elateriformia</taxon>
        <taxon>Elateroidea</taxon>
        <taxon>Elateridae</taxon>
        <taxon>Agrypninae</taxon>
        <taxon>Pyrophorini</taxon>
        <taxon>Ignelater</taxon>
    </lineage>
</organism>
<protein>
    <recommendedName>
        <fullName evidence="4">DDE Tnp4 domain-containing protein</fullName>
    </recommendedName>
</protein>
<accession>A0A8K0G6H6</accession>
<evidence type="ECO:0000313" key="2">
    <source>
        <dbReference type="EMBL" id="KAF2887671.1"/>
    </source>
</evidence>
<feature type="region of interest" description="Disordered" evidence="1">
    <location>
        <begin position="1"/>
        <end position="30"/>
    </location>
</feature>
<evidence type="ECO:0000313" key="3">
    <source>
        <dbReference type="Proteomes" id="UP000801492"/>
    </source>
</evidence>
<evidence type="ECO:0000256" key="1">
    <source>
        <dbReference type="SAM" id="MobiDB-lite"/>
    </source>
</evidence>